<feature type="transmembrane region" description="Helical" evidence="5">
    <location>
        <begin position="180"/>
        <end position="198"/>
    </location>
</feature>
<proteinExistence type="predicted"/>
<accession>A0A7L9U6H0</accession>
<feature type="transmembrane region" description="Helical" evidence="5">
    <location>
        <begin position="254"/>
        <end position="273"/>
    </location>
</feature>
<evidence type="ECO:0000256" key="1">
    <source>
        <dbReference type="ARBA" id="ARBA00004141"/>
    </source>
</evidence>
<evidence type="ECO:0000256" key="3">
    <source>
        <dbReference type="ARBA" id="ARBA00022989"/>
    </source>
</evidence>
<feature type="transmembrane region" description="Helical" evidence="5">
    <location>
        <begin position="366"/>
        <end position="385"/>
    </location>
</feature>
<dbReference type="InterPro" id="IPR011701">
    <property type="entry name" value="MFS"/>
</dbReference>
<feature type="transmembrane region" description="Helical" evidence="5">
    <location>
        <begin position="285"/>
        <end position="302"/>
    </location>
</feature>
<keyword evidence="4 5" id="KW-0472">Membrane</keyword>
<feature type="transmembrane region" description="Helical" evidence="5">
    <location>
        <begin position="308"/>
        <end position="330"/>
    </location>
</feature>
<evidence type="ECO:0000256" key="5">
    <source>
        <dbReference type="SAM" id="Phobius"/>
    </source>
</evidence>
<feature type="transmembrane region" description="Helical" evidence="5">
    <location>
        <begin position="151"/>
        <end position="174"/>
    </location>
</feature>
<feature type="transmembrane region" description="Helical" evidence="5">
    <location>
        <begin position="26"/>
        <end position="43"/>
    </location>
</feature>
<feature type="transmembrane region" description="Helical" evidence="5">
    <location>
        <begin position="337"/>
        <end position="360"/>
    </location>
</feature>
<dbReference type="PANTHER" id="PTHR23514:SF13">
    <property type="entry name" value="INNER MEMBRANE PROTEIN YBJJ"/>
    <property type="match status" value="1"/>
</dbReference>
<dbReference type="RefSeq" id="WP_193687628.1">
    <property type="nucleotide sequence ID" value="NZ_CP062941.1"/>
</dbReference>
<evidence type="ECO:0000256" key="4">
    <source>
        <dbReference type="ARBA" id="ARBA00023136"/>
    </source>
</evidence>
<dbReference type="GO" id="GO:0022857">
    <property type="term" value="F:transmembrane transporter activity"/>
    <property type="evidence" value="ECO:0007669"/>
    <property type="project" value="InterPro"/>
</dbReference>
<sequence>MHTTAPAVTAPISSSRSPVFAQAQQYALPIIFALFGVIMGSWAGRIPALAERVHVSHSALSMVLLCGGVGALLSFPVSSFLMGRFGARKSLLIAGLALLAVLVSIGLAPTVPRLMMAVLMLGITASTYDVAMNAAAAKREKQTGQSQMSMLHGLACGGGLAGATLGSLMAGLHIAPASHFIMVAIPLAMALVGACQMLDIEDAAEQVEKKKFALPRGPMALLGLLGFLGSMSEGSIADWSGVFLKEHFNVGDGMAPLALTCFSAMMLISRLVGDKLKTKYGAQRLITSGAMLSAAGLFFAVLSPNAYLALGGFAIAGLGLSLLFPFVFSAAGAQGPVALAGVASMAYSGTLMGPPVIGAIAQHVGMQMAIAYVGGLSLVIAFVASRTRLLK</sequence>
<dbReference type="CDD" id="cd17393">
    <property type="entry name" value="MFS_MosC_like"/>
    <property type="match status" value="1"/>
</dbReference>
<dbReference type="InterPro" id="IPR051788">
    <property type="entry name" value="MFS_Transporter"/>
</dbReference>
<dbReference type="InterPro" id="IPR036259">
    <property type="entry name" value="MFS_trans_sf"/>
</dbReference>
<gene>
    <name evidence="7" type="ORF">LPB04_04935</name>
</gene>
<dbReference type="InterPro" id="IPR020846">
    <property type="entry name" value="MFS_dom"/>
</dbReference>
<feature type="transmembrane region" description="Helical" evidence="5">
    <location>
        <begin position="90"/>
        <end position="108"/>
    </location>
</feature>
<keyword evidence="2 5" id="KW-0812">Transmembrane</keyword>
<name>A0A7L9U6H0_9BURK</name>
<dbReference type="Gene3D" id="1.20.1250.20">
    <property type="entry name" value="MFS general substrate transporter like domains"/>
    <property type="match status" value="2"/>
</dbReference>
<feature type="transmembrane region" description="Helical" evidence="5">
    <location>
        <begin position="114"/>
        <end position="131"/>
    </location>
</feature>
<dbReference type="PANTHER" id="PTHR23514">
    <property type="entry name" value="BYPASS OF STOP CODON PROTEIN 6"/>
    <property type="match status" value="1"/>
</dbReference>
<organism evidence="7 8">
    <name type="scientific">Massilia litorea</name>
    <dbReference type="NCBI Taxonomy" id="2769491"/>
    <lineage>
        <taxon>Bacteria</taxon>
        <taxon>Pseudomonadati</taxon>
        <taxon>Pseudomonadota</taxon>
        <taxon>Betaproteobacteria</taxon>
        <taxon>Burkholderiales</taxon>
        <taxon>Oxalobacteraceae</taxon>
        <taxon>Telluria group</taxon>
        <taxon>Massilia</taxon>
    </lineage>
</organism>
<evidence type="ECO:0000259" key="6">
    <source>
        <dbReference type="PROSITE" id="PS50850"/>
    </source>
</evidence>
<dbReference type="Pfam" id="PF07690">
    <property type="entry name" value="MFS_1"/>
    <property type="match status" value="1"/>
</dbReference>
<feature type="transmembrane region" description="Helical" evidence="5">
    <location>
        <begin position="219"/>
        <end position="242"/>
    </location>
</feature>
<keyword evidence="3 5" id="KW-1133">Transmembrane helix</keyword>
<reference evidence="7 8" key="1">
    <citation type="submission" date="2020-10" db="EMBL/GenBank/DDBJ databases">
        <title>Genome sequencing of Massilia sp. LPB0304.</title>
        <authorList>
            <person name="Kim J."/>
        </authorList>
    </citation>
    <scope>NUCLEOTIDE SEQUENCE [LARGE SCALE GENOMIC DNA]</scope>
    <source>
        <strain evidence="7 8">LPB0304</strain>
    </source>
</reference>
<evidence type="ECO:0000313" key="7">
    <source>
        <dbReference type="EMBL" id="QOL50641.1"/>
    </source>
</evidence>
<dbReference type="KEGG" id="mlir:LPB04_04935"/>
<feature type="transmembrane region" description="Helical" evidence="5">
    <location>
        <begin position="55"/>
        <end position="78"/>
    </location>
</feature>
<evidence type="ECO:0000313" key="8">
    <source>
        <dbReference type="Proteomes" id="UP000593875"/>
    </source>
</evidence>
<dbReference type="Proteomes" id="UP000593875">
    <property type="component" value="Chromosome"/>
</dbReference>
<dbReference type="SUPFAM" id="SSF103473">
    <property type="entry name" value="MFS general substrate transporter"/>
    <property type="match status" value="1"/>
</dbReference>
<comment type="subcellular location">
    <subcellularLocation>
        <location evidence="1">Membrane</location>
        <topology evidence="1">Multi-pass membrane protein</topology>
    </subcellularLocation>
</comment>
<dbReference type="PROSITE" id="PS50850">
    <property type="entry name" value="MFS"/>
    <property type="match status" value="1"/>
</dbReference>
<dbReference type="EMBL" id="CP062941">
    <property type="protein sequence ID" value="QOL50641.1"/>
    <property type="molecule type" value="Genomic_DNA"/>
</dbReference>
<evidence type="ECO:0000256" key="2">
    <source>
        <dbReference type="ARBA" id="ARBA00022692"/>
    </source>
</evidence>
<keyword evidence="8" id="KW-1185">Reference proteome</keyword>
<dbReference type="GO" id="GO:0016020">
    <property type="term" value="C:membrane"/>
    <property type="evidence" value="ECO:0007669"/>
    <property type="project" value="UniProtKB-SubCell"/>
</dbReference>
<dbReference type="AlphaFoldDB" id="A0A7L9U6H0"/>
<feature type="domain" description="Major facilitator superfamily (MFS) profile" evidence="6">
    <location>
        <begin position="218"/>
        <end position="391"/>
    </location>
</feature>
<protein>
    <submittedName>
        <fullName evidence="7">MFS transporter</fullName>
    </submittedName>
</protein>